<evidence type="ECO:0000256" key="4">
    <source>
        <dbReference type="ARBA" id="ARBA00022833"/>
    </source>
</evidence>
<dbReference type="PROSITE" id="PS50102">
    <property type="entry name" value="RRM"/>
    <property type="match status" value="1"/>
</dbReference>
<feature type="compositionally biased region" description="Pro residues" evidence="10">
    <location>
        <begin position="977"/>
        <end position="986"/>
    </location>
</feature>
<organism evidence="14">
    <name type="scientific">Timema douglasi</name>
    <name type="common">Walking stick</name>
    <dbReference type="NCBI Taxonomy" id="61478"/>
    <lineage>
        <taxon>Eukaryota</taxon>
        <taxon>Metazoa</taxon>
        <taxon>Ecdysozoa</taxon>
        <taxon>Arthropoda</taxon>
        <taxon>Hexapoda</taxon>
        <taxon>Insecta</taxon>
        <taxon>Pterygota</taxon>
        <taxon>Neoptera</taxon>
        <taxon>Polyneoptera</taxon>
        <taxon>Phasmatodea</taxon>
        <taxon>Timematodea</taxon>
        <taxon>Timematoidea</taxon>
        <taxon>Timematidae</taxon>
        <taxon>Timema</taxon>
    </lineage>
</organism>
<dbReference type="AlphaFoldDB" id="A0A7R8VC25"/>
<proteinExistence type="predicted"/>
<feature type="compositionally biased region" description="Low complexity" evidence="10">
    <location>
        <begin position="960"/>
        <end position="976"/>
    </location>
</feature>
<protein>
    <recommendedName>
        <fullName evidence="15">RNA-binding protein 5</fullName>
    </recommendedName>
</protein>
<feature type="compositionally biased region" description="Basic and acidic residues" evidence="10">
    <location>
        <begin position="333"/>
        <end position="350"/>
    </location>
</feature>
<evidence type="ECO:0000256" key="10">
    <source>
        <dbReference type="SAM" id="MobiDB-lite"/>
    </source>
</evidence>
<dbReference type="SUPFAM" id="SSF54928">
    <property type="entry name" value="RNA-binding domain, RBD"/>
    <property type="match status" value="2"/>
</dbReference>
<keyword evidence="9" id="KW-0175">Coiled coil</keyword>
<feature type="compositionally biased region" description="Basic and acidic residues" evidence="10">
    <location>
        <begin position="427"/>
        <end position="458"/>
    </location>
</feature>
<feature type="compositionally biased region" description="Basic and acidic residues" evidence="10">
    <location>
        <begin position="469"/>
        <end position="485"/>
    </location>
</feature>
<dbReference type="InterPro" id="IPR013087">
    <property type="entry name" value="Znf_C2H2_type"/>
</dbReference>
<dbReference type="InterPro" id="IPR000504">
    <property type="entry name" value="RRM_dom"/>
</dbReference>
<keyword evidence="4" id="KW-0862">Zinc</keyword>
<feature type="region of interest" description="Disordered" evidence="10">
    <location>
        <begin position="1101"/>
        <end position="1125"/>
    </location>
</feature>
<evidence type="ECO:0000256" key="5">
    <source>
        <dbReference type="ARBA" id="ARBA00022884"/>
    </source>
</evidence>
<keyword evidence="5 7" id="KW-0694">RNA-binding</keyword>
<dbReference type="PANTHER" id="PTHR13948">
    <property type="entry name" value="RNA-BINDING PROTEIN"/>
    <property type="match status" value="1"/>
</dbReference>
<dbReference type="SMART" id="SM00547">
    <property type="entry name" value="ZnF_RBZ"/>
    <property type="match status" value="1"/>
</dbReference>
<evidence type="ECO:0000259" key="11">
    <source>
        <dbReference type="PROSITE" id="PS50102"/>
    </source>
</evidence>
<comment type="subcellular location">
    <subcellularLocation>
        <location evidence="1">Nucleus</location>
    </subcellularLocation>
</comment>
<sequence length="1174" mass="131965">MKLPVLLLANLAGDDSPRMEGRPPPSLVVARCTNTRSTRHNLLYRAWDDVRHDSTRGQGGILGPISNIAHATSTREVTGVFRAFPRRLRSCIKPFDRTGFTNWEFRMRLLLEKNGVLYVLVDGPTEEKDALLKFKDDDVKARSITDVNIDINVAKVGVTVKGTLYGKLPVVTEYGVRIGIQDIVVGENLAFDLLSVRKLEEEGYCVSFENGGLNVMLNDLAGSGPNMTGSGPDLPRSGLFLPRSERTFWSELFKFKVFKLDFSYVYPRSDSGIATCETSPLDASNDMVPTKTPTTVADITACSFLLVEFTTSKSKKTDIPTKYKYSGIAQTSIKDDGHRRQDRPVMDFDHTGAQIPFNRDDERFEHGDYEGGKPRSRRGEDRPERDERFEMERRTPRGFRGNRSMDSSRRYNRDRKPPPPRGPGDIGRYERPYRERDPERDDRERRSDGYRSREDSPRSSRNGRGSRSTSRERSRDRADSRDRRNSRDRKLKPNSRSRGQDDNSADSSDFYDHWSYNSHLDSKAEDYRTQTASNTVIIRGLAQHIAETDIKEDIIKCGLMPKDIRLIRRKDTGASRGFAFVEFNTKQEASRWIETKQGELILHDQYRAVIHYSVSVKCTNDWVCTKCGGHNFRRRDTCYKCYTSRLESRDEAEERDEVSRLPTHTILLRNLDVLTTEETVLLTMKSLPALTMTHVKSIRIGRDPLTNTSLGLCYIEMKSLIHATHFHHVLTAHRLEIDGKKVLVSYCKVNDGSSQVSGANAGYASVTNYTAKDIPRLAEYSASLYATTTEEHATYLQYYTDYYQNQVAQGGTISLPTQTQTDTVNAAAAVAQSAIQQAMAIRMKKQAPAASTSDLASAYYTGTATVATSPAVIAASAVPASSSSTTPSHSTTLTQYPTPDVSTYQYDKTSGYYYDPQTGLYYDASSQYYYNSQTQQFMYWDADKHTYMPAPVSAAITAAPTTTPSTDTAVTAAPATPSTPTPPQPEVTPEDGEKDEKKGKEKEKQDKVKVAKKVVKEMERWAKMLNQKKENAQQNLTMQAANLLQSKSKGTADIGYAVLERKESQPIILNNSVSTLPFTMQDSEQSVLASRINLDSASRRNVPSLVPKYGGGSDSEDNEDGQSDESQFTNWVKMACLLCKRQFPTKDALIRHQQLSDLHKENFTKWQLARGSKK</sequence>
<dbReference type="PROSITE" id="PS01358">
    <property type="entry name" value="ZF_RANBP2_1"/>
    <property type="match status" value="1"/>
</dbReference>
<dbReference type="PROSITE" id="PS50157">
    <property type="entry name" value="ZINC_FINGER_C2H2_2"/>
    <property type="match status" value="1"/>
</dbReference>
<dbReference type="SMART" id="SM00360">
    <property type="entry name" value="RRM"/>
    <property type="match status" value="2"/>
</dbReference>
<feature type="compositionally biased region" description="Acidic residues" evidence="10">
    <location>
        <begin position="1114"/>
        <end position="1123"/>
    </location>
</feature>
<feature type="compositionally biased region" description="Basic and acidic residues" evidence="10">
    <location>
        <begin position="358"/>
        <end position="395"/>
    </location>
</feature>
<evidence type="ECO:0000259" key="12">
    <source>
        <dbReference type="PROSITE" id="PS50157"/>
    </source>
</evidence>
<dbReference type="GO" id="GO:0008270">
    <property type="term" value="F:zinc ion binding"/>
    <property type="evidence" value="ECO:0007669"/>
    <property type="project" value="UniProtKB-KW"/>
</dbReference>
<dbReference type="InterPro" id="IPR036443">
    <property type="entry name" value="Znf_RanBP2_sf"/>
</dbReference>
<evidence type="ECO:0000313" key="14">
    <source>
        <dbReference type="EMBL" id="CAD7195638.1"/>
    </source>
</evidence>
<dbReference type="SUPFAM" id="SSF90209">
    <property type="entry name" value="Ran binding protein zinc finger-like"/>
    <property type="match status" value="1"/>
</dbReference>
<feature type="compositionally biased region" description="Low complexity" evidence="10">
    <location>
        <begin position="459"/>
        <end position="468"/>
    </location>
</feature>
<dbReference type="Pfam" id="PF17780">
    <property type="entry name" value="OCRE"/>
    <property type="match status" value="1"/>
</dbReference>
<dbReference type="GO" id="GO:0005634">
    <property type="term" value="C:nucleus"/>
    <property type="evidence" value="ECO:0007669"/>
    <property type="project" value="UniProtKB-SubCell"/>
</dbReference>
<dbReference type="GO" id="GO:0003723">
    <property type="term" value="F:RNA binding"/>
    <property type="evidence" value="ECO:0007669"/>
    <property type="project" value="UniProtKB-UniRule"/>
</dbReference>
<evidence type="ECO:0000256" key="3">
    <source>
        <dbReference type="ARBA" id="ARBA00022771"/>
    </source>
</evidence>
<evidence type="ECO:0000259" key="13">
    <source>
        <dbReference type="PROSITE" id="PS50199"/>
    </source>
</evidence>
<keyword evidence="2" id="KW-0479">Metal-binding</keyword>
<dbReference type="CDD" id="cd16162">
    <property type="entry name" value="OCRE_RBM5_like"/>
    <property type="match status" value="1"/>
</dbReference>
<evidence type="ECO:0000256" key="9">
    <source>
        <dbReference type="SAM" id="Coils"/>
    </source>
</evidence>
<evidence type="ECO:0000256" key="2">
    <source>
        <dbReference type="ARBA" id="ARBA00022723"/>
    </source>
</evidence>
<evidence type="ECO:0000256" key="7">
    <source>
        <dbReference type="PROSITE-ProRule" id="PRU00176"/>
    </source>
</evidence>
<dbReference type="InterPro" id="IPR041591">
    <property type="entry name" value="OCRE"/>
</dbReference>
<gene>
    <name evidence="14" type="ORF">TDIB3V08_LOCUS2018</name>
</gene>
<reference evidence="14" key="1">
    <citation type="submission" date="2020-11" db="EMBL/GenBank/DDBJ databases">
        <authorList>
            <person name="Tran Van P."/>
        </authorList>
    </citation>
    <scope>NUCLEOTIDE SEQUENCE</scope>
</reference>
<dbReference type="InterPro" id="IPR012677">
    <property type="entry name" value="Nucleotide-bd_a/b_plait_sf"/>
</dbReference>
<evidence type="ECO:0000256" key="6">
    <source>
        <dbReference type="ARBA" id="ARBA00023242"/>
    </source>
</evidence>
<dbReference type="Gene3D" id="4.10.1060.10">
    <property type="entry name" value="Zinc finger, RanBP2-type"/>
    <property type="match status" value="1"/>
</dbReference>
<dbReference type="InterPro" id="IPR035979">
    <property type="entry name" value="RBD_domain_sf"/>
</dbReference>
<dbReference type="PROSITE" id="PS50199">
    <property type="entry name" value="ZF_RANBP2_2"/>
    <property type="match status" value="1"/>
</dbReference>
<feature type="region of interest" description="Disordered" evidence="10">
    <location>
        <begin position="332"/>
        <end position="512"/>
    </location>
</feature>
<dbReference type="InterPro" id="IPR001876">
    <property type="entry name" value="Znf_RanBP2"/>
</dbReference>
<dbReference type="EMBL" id="OA564829">
    <property type="protein sequence ID" value="CAD7195638.1"/>
    <property type="molecule type" value="Genomic_DNA"/>
</dbReference>
<dbReference type="PANTHER" id="PTHR13948:SF3">
    <property type="entry name" value="FI21118P1"/>
    <property type="match status" value="1"/>
</dbReference>
<feature type="compositionally biased region" description="Basic and acidic residues" evidence="10">
    <location>
        <begin position="994"/>
        <end position="1007"/>
    </location>
</feature>
<evidence type="ECO:0000256" key="1">
    <source>
        <dbReference type="ARBA" id="ARBA00004123"/>
    </source>
</evidence>
<accession>A0A7R8VC25</accession>
<dbReference type="Pfam" id="PF00076">
    <property type="entry name" value="RRM_1"/>
    <property type="match status" value="1"/>
</dbReference>
<keyword evidence="3 8" id="KW-0863">Zinc-finger</keyword>
<dbReference type="GO" id="GO:0000398">
    <property type="term" value="P:mRNA splicing, via spliceosome"/>
    <property type="evidence" value="ECO:0007669"/>
    <property type="project" value="TreeGrafter"/>
</dbReference>
<dbReference type="CDD" id="cd12313">
    <property type="entry name" value="RRM1_RRM2_RBM5_like"/>
    <property type="match status" value="1"/>
</dbReference>
<feature type="domain" description="RanBP2-type" evidence="13">
    <location>
        <begin position="618"/>
        <end position="647"/>
    </location>
</feature>
<feature type="coiled-coil region" evidence="9">
    <location>
        <begin position="1011"/>
        <end position="1042"/>
    </location>
</feature>
<name>A0A7R8VC25_TIMDO</name>
<keyword evidence="6" id="KW-0539">Nucleus</keyword>
<dbReference type="Gene3D" id="3.30.70.330">
    <property type="match status" value="2"/>
</dbReference>
<feature type="domain" description="RRM" evidence="11">
    <location>
        <begin position="534"/>
        <end position="615"/>
    </location>
</feature>
<evidence type="ECO:0008006" key="15">
    <source>
        <dbReference type="Google" id="ProtNLM"/>
    </source>
</evidence>
<evidence type="ECO:0000256" key="8">
    <source>
        <dbReference type="PROSITE-ProRule" id="PRU00322"/>
    </source>
</evidence>
<feature type="domain" description="C2H2-type" evidence="12">
    <location>
        <begin position="1134"/>
        <end position="1164"/>
    </location>
</feature>
<feature type="compositionally biased region" description="Basic and acidic residues" evidence="10">
    <location>
        <begin position="406"/>
        <end position="417"/>
    </location>
</feature>
<feature type="compositionally biased region" description="Basic residues" evidence="10">
    <location>
        <begin position="486"/>
        <end position="495"/>
    </location>
</feature>
<feature type="region of interest" description="Disordered" evidence="10">
    <location>
        <begin position="960"/>
        <end position="1007"/>
    </location>
</feature>